<feature type="transmembrane region" description="Helical" evidence="1">
    <location>
        <begin position="18"/>
        <end position="37"/>
    </location>
</feature>
<dbReference type="RefSeq" id="WP_277861420.1">
    <property type="nucleotide sequence ID" value="NZ_JARRAG010000002.1"/>
</dbReference>
<dbReference type="EMBL" id="JARRAG010000002">
    <property type="protein sequence ID" value="MDG3005071.1"/>
    <property type="molecule type" value="Genomic_DNA"/>
</dbReference>
<organism evidence="2 3">
    <name type="scientific">Paludisphaera mucosa</name>
    <dbReference type="NCBI Taxonomy" id="3030827"/>
    <lineage>
        <taxon>Bacteria</taxon>
        <taxon>Pseudomonadati</taxon>
        <taxon>Planctomycetota</taxon>
        <taxon>Planctomycetia</taxon>
        <taxon>Isosphaerales</taxon>
        <taxon>Isosphaeraceae</taxon>
        <taxon>Paludisphaera</taxon>
    </lineage>
</organism>
<keyword evidence="1" id="KW-1133">Transmembrane helix</keyword>
<comment type="caution">
    <text evidence="2">The sequence shown here is derived from an EMBL/GenBank/DDBJ whole genome shotgun (WGS) entry which is preliminary data.</text>
</comment>
<keyword evidence="3" id="KW-1185">Reference proteome</keyword>
<accession>A0ABT6FBW2</accession>
<dbReference type="Proteomes" id="UP001216907">
    <property type="component" value="Unassembled WGS sequence"/>
</dbReference>
<protein>
    <submittedName>
        <fullName evidence="2">Uncharacterized protein</fullName>
    </submittedName>
</protein>
<reference evidence="2 3" key="1">
    <citation type="submission" date="2023-03" db="EMBL/GenBank/DDBJ databases">
        <title>Paludisphaera mucosa sp. nov. a novel planctomycete from northern fen.</title>
        <authorList>
            <person name="Ivanova A."/>
        </authorList>
    </citation>
    <scope>NUCLEOTIDE SEQUENCE [LARGE SCALE GENOMIC DNA]</scope>
    <source>
        <strain evidence="2 3">Pla2</strain>
    </source>
</reference>
<keyword evidence="1" id="KW-0812">Transmembrane</keyword>
<evidence type="ECO:0000313" key="2">
    <source>
        <dbReference type="EMBL" id="MDG3005071.1"/>
    </source>
</evidence>
<evidence type="ECO:0000256" key="1">
    <source>
        <dbReference type="SAM" id="Phobius"/>
    </source>
</evidence>
<proteinExistence type="predicted"/>
<feature type="transmembrane region" description="Helical" evidence="1">
    <location>
        <begin position="49"/>
        <end position="70"/>
    </location>
</feature>
<sequence length="173" mass="18958">MRPAAALFHEEQYFDWKVYALIGSLEALCGLAILGWTHRADVAGLLTHAWSLEFLLGLSAGLGLPFLLIVSVLHMTTEAAADVVTVWYGWVPIYRRTINLADVKSCEVVRYRPIADYGGWGVRRLADGDRALTARGDRGVRLVLADGSRLLIGSQRPEDLADVLARSARPDAA</sequence>
<name>A0ABT6FBW2_9BACT</name>
<keyword evidence="1" id="KW-0472">Membrane</keyword>
<gene>
    <name evidence="2" type="ORF">PZE19_14885</name>
</gene>
<evidence type="ECO:0000313" key="3">
    <source>
        <dbReference type="Proteomes" id="UP001216907"/>
    </source>
</evidence>